<dbReference type="AlphaFoldDB" id="A0A8C0UM33"/>
<evidence type="ECO:0000313" key="3">
    <source>
        <dbReference type="Proteomes" id="UP000694410"/>
    </source>
</evidence>
<proteinExistence type="predicted"/>
<reference evidence="2" key="2">
    <citation type="submission" date="2025-09" db="UniProtKB">
        <authorList>
            <consortium name="Ensembl"/>
        </authorList>
    </citation>
    <scope>IDENTIFICATION</scope>
</reference>
<sequence length="77" mass="8124">YPQCCLNPSCNSLWPGAKPCCSGQGCPGIPAAPQQRGTFQRKEKSPSLQPGGNGLLPMVTQAVVGQNYWAAPAPWEP</sequence>
<dbReference type="Ensembl" id="ENSCCET00000014807.1">
    <property type="protein sequence ID" value="ENSCCEP00000009362.1"/>
    <property type="gene ID" value="ENSCCEG00000009489.1"/>
</dbReference>
<dbReference type="Proteomes" id="UP000694410">
    <property type="component" value="Unplaced"/>
</dbReference>
<feature type="region of interest" description="Disordered" evidence="1">
    <location>
        <begin position="32"/>
        <end position="54"/>
    </location>
</feature>
<organism evidence="2 3">
    <name type="scientific">Cyanistes caeruleus</name>
    <name type="common">Eurasian blue tit</name>
    <name type="synonym">Parus caeruleus</name>
    <dbReference type="NCBI Taxonomy" id="156563"/>
    <lineage>
        <taxon>Eukaryota</taxon>
        <taxon>Metazoa</taxon>
        <taxon>Chordata</taxon>
        <taxon>Craniata</taxon>
        <taxon>Vertebrata</taxon>
        <taxon>Euteleostomi</taxon>
        <taxon>Archelosauria</taxon>
        <taxon>Archosauria</taxon>
        <taxon>Dinosauria</taxon>
        <taxon>Saurischia</taxon>
        <taxon>Theropoda</taxon>
        <taxon>Coelurosauria</taxon>
        <taxon>Aves</taxon>
        <taxon>Neognathae</taxon>
        <taxon>Neoaves</taxon>
        <taxon>Telluraves</taxon>
        <taxon>Australaves</taxon>
        <taxon>Passeriformes</taxon>
        <taxon>Paridae</taxon>
        <taxon>Cyanistes</taxon>
    </lineage>
</organism>
<name>A0A8C0UM33_CYACU</name>
<protein>
    <submittedName>
        <fullName evidence="2">Uncharacterized protein</fullName>
    </submittedName>
</protein>
<evidence type="ECO:0000313" key="2">
    <source>
        <dbReference type="Ensembl" id="ENSCCEP00000009362.1"/>
    </source>
</evidence>
<reference evidence="2" key="1">
    <citation type="submission" date="2025-08" db="UniProtKB">
        <authorList>
            <consortium name="Ensembl"/>
        </authorList>
    </citation>
    <scope>IDENTIFICATION</scope>
</reference>
<keyword evidence="3" id="KW-1185">Reference proteome</keyword>
<evidence type="ECO:0000256" key="1">
    <source>
        <dbReference type="SAM" id="MobiDB-lite"/>
    </source>
</evidence>
<accession>A0A8C0UM33</accession>